<sequence length="39" mass="4632">MIPDATLRVYPDTGHLVHWERPEWVVRDLEAFIKGTRRA</sequence>
<evidence type="ECO:0000313" key="1">
    <source>
        <dbReference type="EMBL" id="CAA9446885.1"/>
    </source>
</evidence>
<dbReference type="InterPro" id="IPR029058">
    <property type="entry name" value="AB_hydrolase_fold"/>
</dbReference>
<reference evidence="1" key="1">
    <citation type="submission" date="2020-02" db="EMBL/GenBank/DDBJ databases">
        <authorList>
            <person name="Meier V. D."/>
        </authorList>
    </citation>
    <scope>NUCLEOTIDE SEQUENCE</scope>
    <source>
        <strain evidence="1">AVDCRST_MAG80</strain>
    </source>
</reference>
<dbReference type="SUPFAM" id="SSF53474">
    <property type="entry name" value="alpha/beta-Hydrolases"/>
    <property type="match status" value="1"/>
</dbReference>
<proteinExistence type="predicted"/>
<dbReference type="Gene3D" id="3.40.50.1820">
    <property type="entry name" value="alpha/beta hydrolase"/>
    <property type="match status" value="1"/>
</dbReference>
<protein>
    <submittedName>
        <fullName evidence="1">Uncharacterized protein</fullName>
    </submittedName>
</protein>
<gene>
    <name evidence="1" type="ORF">AVDCRST_MAG80-1863</name>
</gene>
<name>A0A6J4QKA9_9ACTN</name>
<accession>A0A6J4QKA9</accession>
<organism evidence="1">
    <name type="scientific">uncultured Rubrobacteraceae bacterium</name>
    <dbReference type="NCBI Taxonomy" id="349277"/>
    <lineage>
        <taxon>Bacteria</taxon>
        <taxon>Bacillati</taxon>
        <taxon>Actinomycetota</taxon>
        <taxon>Rubrobacteria</taxon>
        <taxon>Rubrobacterales</taxon>
        <taxon>Rubrobacteraceae</taxon>
        <taxon>environmental samples</taxon>
    </lineage>
</organism>
<dbReference type="AlphaFoldDB" id="A0A6J4QKA9"/>
<dbReference type="EMBL" id="CADCVC010000157">
    <property type="protein sequence ID" value="CAA9446885.1"/>
    <property type="molecule type" value="Genomic_DNA"/>
</dbReference>